<dbReference type="Proteomes" id="UP001500432">
    <property type="component" value="Unassembled WGS sequence"/>
</dbReference>
<dbReference type="Gene3D" id="3.40.630.30">
    <property type="match status" value="1"/>
</dbReference>
<dbReference type="Gene3D" id="2.60.120.10">
    <property type="entry name" value="Jelly Rolls"/>
    <property type="match status" value="1"/>
</dbReference>
<dbReference type="RefSeq" id="WP_344300111.1">
    <property type="nucleotide sequence ID" value="NZ_BAAAQW010000006.1"/>
</dbReference>
<feature type="region of interest" description="Disordered" evidence="3">
    <location>
        <begin position="1"/>
        <end position="22"/>
    </location>
</feature>
<dbReference type="Pfam" id="PF05726">
    <property type="entry name" value="Pirin_C"/>
    <property type="match status" value="1"/>
</dbReference>
<evidence type="ECO:0000313" key="6">
    <source>
        <dbReference type="Proteomes" id="UP001500432"/>
    </source>
</evidence>
<dbReference type="InterPro" id="IPR012093">
    <property type="entry name" value="Pirin"/>
</dbReference>
<dbReference type="InterPro" id="IPR003829">
    <property type="entry name" value="Pirin_N_dom"/>
</dbReference>
<dbReference type="EMBL" id="BAAAQW010000006">
    <property type="protein sequence ID" value="GAA2201359.1"/>
    <property type="molecule type" value="Genomic_DNA"/>
</dbReference>
<dbReference type="CDD" id="cd02909">
    <property type="entry name" value="cupin_pirin_N"/>
    <property type="match status" value="1"/>
</dbReference>
<feature type="region of interest" description="Disordered" evidence="3">
    <location>
        <begin position="319"/>
        <end position="364"/>
    </location>
</feature>
<name>A0ABN3BX00_9MICC</name>
<evidence type="ECO:0000259" key="4">
    <source>
        <dbReference type="PROSITE" id="PS51729"/>
    </source>
</evidence>
<comment type="caution">
    <text evidence="5">The sequence shown here is derived from an EMBL/GenBank/DDBJ whole genome shotgun (WGS) entry which is preliminary data.</text>
</comment>
<sequence length="465" mass="50443">MSNLELDPPETLCAESPAPPGVEVIEPRDVPLGGPRAMPVRRTLPSKQRSLVGAWCFLDHYGPDDVSTTGGMRVPPHPHTGLQTVSWLFTGEIEHRDSAGHQAMVRPGELNLMTAGRGINHSEYSTPSTTVLHGVQLWTALPEPFRNAAPGFERYVPRAVVLEADDGGRLGELRVFLGELRGSASPVLTYSAILGAELVLEPGAAVDFAVEPEFEHAVLPDGGDAEVEGERIAGAHLAYLSPGRVRLRLRNPGRAPLRAVLLGGPPFGEEITMWWNFVGRSHEEIVAYRSAWNAQIGVEEAAGAEDDAARFAPVVGLTGGEGPLPAPPLPHVRLRPRPSARTGSAQTERNPMTAVQDTPEESTAARHAAHFVHAEQRHRYEVHVGDATVGFAQYRLKEEGAVVAFDHTEVSDGYSGLGLASRLVTFALDDVRSKGQRIRPYCPYVRAFLKRHPEYQDLVVDGFEG</sequence>
<comment type="similarity">
    <text evidence="1 2">Belongs to the pirin family.</text>
</comment>
<feature type="domain" description="N-acetyltransferase" evidence="4">
    <location>
        <begin position="372"/>
        <end position="460"/>
    </location>
</feature>
<gene>
    <name evidence="5" type="ORF">GCM10009849_25540</name>
</gene>
<dbReference type="InterPro" id="IPR031165">
    <property type="entry name" value="GNAT_YJDJ"/>
</dbReference>
<dbReference type="PANTHER" id="PTHR13903">
    <property type="entry name" value="PIRIN-RELATED"/>
    <property type="match status" value="1"/>
</dbReference>
<dbReference type="InterPro" id="IPR008778">
    <property type="entry name" value="Pirin_C_dom"/>
</dbReference>
<dbReference type="Pfam" id="PF14542">
    <property type="entry name" value="Acetyltransf_CG"/>
    <property type="match status" value="1"/>
</dbReference>
<feature type="compositionally biased region" description="Polar residues" evidence="3">
    <location>
        <begin position="341"/>
        <end position="356"/>
    </location>
</feature>
<protein>
    <recommendedName>
        <fullName evidence="4">N-acetyltransferase domain-containing protein</fullName>
    </recommendedName>
</protein>
<dbReference type="InterPro" id="IPR011051">
    <property type="entry name" value="RmlC_Cupin_sf"/>
</dbReference>
<dbReference type="CDD" id="cd02247">
    <property type="entry name" value="cupin_pirin_C"/>
    <property type="match status" value="1"/>
</dbReference>
<evidence type="ECO:0000256" key="1">
    <source>
        <dbReference type="ARBA" id="ARBA00008416"/>
    </source>
</evidence>
<keyword evidence="6" id="KW-1185">Reference proteome</keyword>
<dbReference type="InterPro" id="IPR014710">
    <property type="entry name" value="RmlC-like_jellyroll"/>
</dbReference>
<proteinExistence type="inferred from homology"/>
<accession>A0ABN3BX00</accession>
<reference evidence="5 6" key="1">
    <citation type="journal article" date="2019" name="Int. J. Syst. Evol. Microbiol.">
        <title>The Global Catalogue of Microorganisms (GCM) 10K type strain sequencing project: providing services to taxonomists for standard genome sequencing and annotation.</title>
        <authorList>
            <consortium name="The Broad Institute Genomics Platform"/>
            <consortium name="The Broad Institute Genome Sequencing Center for Infectious Disease"/>
            <person name="Wu L."/>
            <person name="Ma J."/>
        </authorList>
    </citation>
    <scope>NUCLEOTIDE SEQUENCE [LARGE SCALE GENOMIC DNA]</scope>
    <source>
        <strain evidence="5 6">JCM 16034</strain>
    </source>
</reference>
<dbReference type="SUPFAM" id="SSF51182">
    <property type="entry name" value="RmlC-like cupins"/>
    <property type="match status" value="1"/>
</dbReference>
<evidence type="ECO:0000256" key="2">
    <source>
        <dbReference type="RuleBase" id="RU003457"/>
    </source>
</evidence>
<dbReference type="SUPFAM" id="SSF55729">
    <property type="entry name" value="Acyl-CoA N-acyltransferases (Nat)"/>
    <property type="match status" value="1"/>
</dbReference>
<dbReference type="PANTHER" id="PTHR13903:SF8">
    <property type="entry name" value="PIRIN"/>
    <property type="match status" value="1"/>
</dbReference>
<evidence type="ECO:0000256" key="3">
    <source>
        <dbReference type="SAM" id="MobiDB-lite"/>
    </source>
</evidence>
<dbReference type="Pfam" id="PF02678">
    <property type="entry name" value="Pirin"/>
    <property type="match status" value="1"/>
</dbReference>
<organism evidence="5 6">
    <name type="scientific">Sinomonas flava</name>
    <dbReference type="NCBI Taxonomy" id="496857"/>
    <lineage>
        <taxon>Bacteria</taxon>
        <taxon>Bacillati</taxon>
        <taxon>Actinomycetota</taxon>
        <taxon>Actinomycetes</taxon>
        <taxon>Micrococcales</taxon>
        <taxon>Micrococcaceae</taxon>
        <taxon>Sinomonas</taxon>
    </lineage>
</organism>
<dbReference type="InterPro" id="IPR016181">
    <property type="entry name" value="Acyl_CoA_acyltransferase"/>
</dbReference>
<dbReference type="PROSITE" id="PS51729">
    <property type="entry name" value="GNAT_YJDJ"/>
    <property type="match status" value="1"/>
</dbReference>
<evidence type="ECO:0000313" key="5">
    <source>
        <dbReference type="EMBL" id="GAA2201359.1"/>
    </source>
</evidence>